<accession>A0ABP8NTQ8</accession>
<dbReference type="InterPro" id="IPR000073">
    <property type="entry name" value="AB_hydrolase_1"/>
</dbReference>
<dbReference type="InterPro" id="IPR029058">
    <property type="entry name" value="AB_hydrolase_fold"/>
</dbReference>
<dbReference type="SUPFAM" id="SSF53474">
    <property type="entry name" value="alpha/beta-Hydrolases"/>
    <property type="match status" value="1"/>
</dbReference>
<dbReference type="EMBL" id="BAABFB010000018">
    <property type="protein sequence ID" value="GAA4473162.1"/>
    <property type="molecule type" value="Genomic_DNA"/>
</dbReference>
<protein>
    <submittedName>
        <fullName evidence="2">Alpha/beta fold hydrolase</fullName>
    </submittedName>
</protein>
<proteinExistence type="predicted"/>
<sequence length="291" mass="30907">MGRQSALEFAATGEGAAFHGAYDRVLGKWPGEVDTIDLASEYGTTRVNMCGPVGAPSVVLLPGAGATSTVWFANVAALAERFRVHAVDRIGDAGRSIAGRPVRSVDDLMSWLGTVVAGAGLGTFGLVGHSYGGMVALAYALRAPDRIRKLVLIDPNSCFAGMRAQYLARAAPLLLCPTEKRQRDFIRWETNGQEVDADWLELMSRGAAHFPKSKTVVPKRPGRAALDALDVDTTVVLAGRSKVHDSGTLGVTIATRFPRVDVITLDGATHHTVPMYPAAEFNAALVAALDR</sequence>
<dbReference type="PANTHER" id="PTHR43798">
    <property type="entry name" value="MONOACYLGLYCEROL LIPASE"/>
    <property type="match status" value="1"/>
</dbReference>
<dbReference type="Proteomes" id="UP001501183">
    <property type="component" value="Unassembled WGS sequence"/>
</dbReference>
<organism evidence="2 3">
    <name type="scientific">Rhodococcus olei</name>
    <dbReference type="NCBI Taxonomy" id="2161675"/>
    <lineage>
        <taxon>Bacteria</taxon>
        <taxon>Bacillati</taxon>
        <taxon>Actinomycetota</taxon>
        <taxon>Actinomycetes</taxon>
        <taxon>Mycobacteriales</taxon>
        <taxon>Nocardiaceae</taxon>
        <taxon>Rhodococcus</taxon>
    </lineage>
</organism>
<dbReference type="GO" id="GO:0016787">
    <property type="term" value="F:hydrolase activity"/>
    <property type="evidence" value="ECO:0007669"/>
    <property type="project" value="UniProtKB-KW"/>
</dbReference>
<comment type="caution">
    <text evidence="2">The sequence shown here is derived from an EMBL/GenBank/DDBJ whole genome shotgun (WGS) entry which is preliminary data.</text>
</comment>
<dbReference type="InterPro" id="IPR050266">
    <property type="entry name" value="AB_hydrolase_sf"/>
</dbReference>
<evidence type="ECO:0000313" key="3">
    <source>
        <dbReference type="Proteomes" id="UP001501183"/>
    </source>
</evidence>
<evidence type="ECO:0000313" key="2">
    <source>
        <dbReference type="EMBL" id="GAA4473162.1"/>
    </source>
</evidence>
<dbReference type="Gene3D" id="3.40.50.1820">
    <property type="entry name" value="alpha/beta hydrolase"/>
    <property type="match status" value="1"/>
</dbReference>
<dbReference type="PRINTS" id="PR00111">
    <property type="entry name" value="ABHYDROLASE"/>
</dbReference>
<keyword evidence="2" id="KW-0378">Hydrolase</keyword>
<dbReference type="RefSeq" id="WP_345342079.1">
    <property type="nucleotide sequence ID" value="NZ_BAABFB010000018.1"/>
</dbReference>
<dbReference type="Pfam" id="PF12697">
    <property type="entry name" value="Abhydrolase_6"/>
    <property type="match status" value="1"/>
</dbReference>
<evidence type="ECO:0000259" key="1">
    <source>
        <dbReference type="Pfam" id="PF12697"/>
    </source>
</evidence>
<dbReference type="PANTHER" id="PTHR43798:SF33">
    <property type="entry name" value="HYDROLASE, PUTATIVE (AFU_ORTHOLOGUE AFUA_2G14860)-RELATED"/>
    <property type="match status" value="1"/>
</dbReference>
<keyword evidence="3" id="KW-1185">Reference proteome</keyword>
<gene>
    <name evidence="2" type="ORF">GCM10023094_06380</name>
</gene>
<reference evidence="3" key="1">
    <citation type="journal article" date="2019" name="Int. J. Syst. Evol. Microbiol.">
        <title>The Global Catalogue of Microorganisms (GCM) 10K type strain sequencing project: providing services to taxonomists for standard genome sequencing and annotation.</title>
        <authorList>
            <consortium name="The Broad Institute Genomics Platform"/>
            <consortium name="The Broad Institute Genome Sequencing Center for Infectious Disease"/>
            <person name="Wu L."/>
            <person name="Ma J."/>
        </authorList>
    </citation>
    <scope>NUCLEOTIDE SEQUENCE [LARGE SCALE GENOMIC DNA]</scope>
    <source>
        <strain evidence="3">JCM 32206</strain>
    </source>
</reference>
<name>A0ABP8NTQ8_9NOCA</name>
<feature type="domain" description="AB hydrolase-1" evidence="1">
    <location>
        <begin position="58"/>
        <end position="283"/>
    </location>
</feature>